<evidence type="ECO:0000256" key="1">
    <source>
        <dbReference type="SAM" id="SignalP"/>
    </source>
</evidence>
<accession>A0ABW5ISZ0</accession>
<organism evidence="2 3">
    <name type="scientific">Salinimicrobium flavum</name>
    <dbReference type="NCBI Taxonomy" id="1737065"/>
    <lineage>
        <taxon>Bacteria</taxon>
        <taxon>Pseudomonadati</taxon>
        <taxon>Bacteroidota</taxon>
        <taxon>Flavobacteriia</taxon>
        <taxon>Flavobacteriales</taxon>
        <taxon>Flavobacteriaceae</taxon>
        <taxon>Salinimicrobium</taxon>
    </lineage>
</organism>
<dbReference type="InterPro" id="IPR026950">
    <property type="entry name" value="Caps_assemb_Wzi"/>
</dbReference>
<feature type="signal peptide" evidence="1">
    <location>
        <begin position="1"/>
        <end position="25"/>
    </location>
</feature>
<evidence type="ECO:0000313" key="2">
    <source>
        <dbReference type="EMBL" id="MFD2516568.1"/>
    </source>
</evidence>
<gene>
    <name evidence="2" type="ORF">ACFSTG_01540</name>
</gene>
<keyword evidence="1" id="KW-0732">Signal</keyword>
<name>A0ABW5ISZ0_9FLAO</name>
<proteinExistence type="predicted"/>
<dbReference type="InterPro" id="IPR038636">
    <property type="entry name" value="Wzi_sf"/>
</dbReference>
<dbReference type="Gene3D" id="2.40.160.130">
    <property type="entry name" value="Capsule assembly protein Wzi"/>
    <property type="match status" value="1"/>
</dbReference>
<dbReference type="RefSeq" id="WP_380747775.1">
    <property type="nucleotide sequence ID" value="NZ_JBHULT010000005.1"/>
</dbReference>
<sequence>MTIKKLSISSCFMLLIFFDTHTASAQTTYSAELELTTQGGTQEELPFWMYSNQRGRISPETNVLGLAAVKMQHQLRGEAVIEIGAGGVIHDGFDEKWDLDEAYIQFRNQHFYITGGVKQKKELYNGLSATNENILWSLNARPLPGVEIGTVKPFFVFPGIGFEGRWGEYLLEEDRHVPWARVHHKKFNIVLQPSETWQIKAGIQHFAQWGGVSPDRGPQPEGLTDYLRIVAGRAGDKKALEGDQANVLGNHLGSWILELIKEYENFNTGFIFNNLFEDGSGSRFANFPDGRYGLYYKSKENAKIINSIMYEFFYTKDQSQTGPHLYDNYFNNSVTYNSGWTFHKKVIGVPFFTFDTALGRIINNKFTAHHLGVAGDFGNFYQPLPYRFLVSYRHNEGTYSFDLIPADKEPKIVSTYFTTRLYNGEFDYDNPRLTLDFLFAADFHNLLDSNFGAGVSLKYSIE</sequence>
<keyword evidence="3" id="KW-1185">Reference proteome</keyword>
<dbReference type="EMBL" id="JBHULT010000005">
    <property type="protein sequence ID" value="MFD2516568.1"/>
    <property type="molecule type" value="Genomic_DNA"/>
</dbReference>
<evidence type="ECO:0000313" key="3">
    <source>
        <dbReference type="Proteomes" id="UP001597468"/>
    </source>
</evidence>
<feature type="chain" id="PRO_5046047779" evidence="1">
    <location>
        <begin position="26"/>
        <end position="462"/>
    </location>
</feature>
<comment type="caution">
    <text evidence="2">The sequence shown here is derived from an EMBL/GenBank/DDBJ whole genome shotgun (WGS) entry which is preliminary data.</text>
</comment>
<reference evidence="3" key="1">
    <citation type="journal article" date="2019" name="Int. J. Syst. Evol. Microbiol.">
        <title>The Global Catalogue of Microorganisms (GCM) 10K type strain sequencing project: providing services to taxonomists for standard genome sequencing and annotation.</title>
        <authorList>
            <consortium name="The Broad Institute Genomics Platform"/>
            <consortium name="The Broad Institute Genome Sequencing Center for Infectious Disease"/>
            <person name="Wu L."/>
            <person name="Ma J."/>
        </authorList>
    </citation>
    <scope>NUCLEOTIDE SEQUENCE [LARGE SCALE GENOMIC DNA]</scope>
    <source>
        <strain evidence="3">KCTC 42585</strain>
    </source>
</reference>
<dbReference type="Proteomes" id="UP001597468">
    <property type="component" value="Unassembled WGS sequence"/>
</dbReference>
<protein>
    <submittedName>
        <fullName evidence="2">Capsule assembly Wzi family protein</fullName>
    </submittedName>
</protein>
<dbReference type="Pfam" id="PF14052">
    <property type="entry name" value="Caps_assemb_Wzi"/>
    <property type="match status" value="1"/>
</dbReference>